<dbReference type="PANTHER" id="PTHR36453">
    <property type="entry name" value="SECRETED PROTEIN-RELATED"/>
    <property type="match status" value="1"/>
</dbReference>
<keyword evidence="5" id="KW-1185">Reference proteome</keyword>
<dbReference type="InterPro" id="IPR044060">
    <property type="entry name" value="Bacterial_rp_domain"/>
</dbReference>
<feature type="domain" description="SLH" evidence="3">
    <location>
        <begin position="2457"/>
        <end position="2520"/>
    </location>
</feature>
<dbReference type="PANTHER" id="PTHR36453:SF1">
    <property type="entry name" value="RIGHT HANDED BETA HELIX DOMAIN-CONTAINING PROTEIN"/>
    <property type="match status" value="1"/>
</dbReference>
<feature type="domain" description="SLH" evidence="3">
    <location>
        <begin position="2521"/>
        <end position="2579"/>
    </location>
</feature>
<organism evidence="4 5">
    <name type="scientific">Paenibacillus pectinilyticus</name>
    <dbReference type="NCBI Taxonomy" id="512399"/>
    <lineage>
        <taxon>Bacteria</taxon>
        <taxon>Bacillati</taxon>
        <taxon>Bacillota</taxon>
        <taxon>Bacilli</taxon>
        <taxon>Bacillales</taxon>
        <taxon>Paenibacillaceae</taxon>
        <taxon>Paenibacillus</taxon>
    </lineage>
</organism>
<dbReference type="Pfam" id="PF07554">
    <property type="entry name" value="FIVAR"/>
    <property type="match status" value="3"/>
</dbReference>
<dbReference type="PROSITE" id="PS51272">
    <property type="entry name" value="SLH"/>
    <property type="match status" value="3"/>
</dbReference>
<dbReference type="Gene3D" id="1.20.1270.90">
    <property type="entry name" value="AF1782-like"/>
    <property type="match status" value="3"/>
</dbReference>
<feature type="compositionally biased region" description="Basic and acidic residues" evidence="2">
    <location>
        <begin position="2261"/>
        <end position="2279"/>
    </location>
</feature>
<dbReference type="SUPFAM" id="SSF51126">
    <property type="entry name" value="Pectin lyase-like"/>
    <property type="match status" value="1"/>
</dbReference>
<name>A0A1C1A3T9_9BACL</name>
<feature type="domain" description="SLH" evidence="3">
    <location>
        <begin position="2582"/>
        <end position="2636"/>
    </location>
</feature>
<proteinExistence type="predicted"/>
<feature type="region of interest" description="Disordered" evidence="2">
    <location>
        <begin position="2257"/>
        <end position="2279"/>
    </location>
</feature>
<evidence type="ECO:0000256" key="2">
    <source>
        <dbReference type="SAM" id="MobiDB-lite"/>
    </source>
</evidence>
<protein>
    <recommendedName>
        <fullName evidence="3">SLH domain-containing protein</fullName>
    </recommendedName>
</protein>
<dbReference type="Proteomes" id="UP000093309">
    <property type="component" value="Unassembled WGS sequence"/>
</dbReference>
<dbReference type="InterPro" id="IPR011050">
    <property type="entry name" value="Pectin_lyase_fold/virulence"/>
</dbReference>
<dbReference type="InterPro" id="IPR048482">
    <property type="entry name" value="GH141_ins"/>
</dbReference>
<dbReference type="STRING" id="512399.A8709_13975"/>
<accession>A0A1C1A3T9</accession>
<evidence type="ECO:0000313" key="4">
    <source>
        <dbReference type="EMBL" id="OCT15206.1"/>
    </source>
</evidence>
<dbReference type="Gene3D" id="2.60.40.4270">
    <property type="entry name" value="Listeria-Bacteroides repeat domain"/>
    <property type="match status" value="3"/>
</dbReference>
<dbReference type="Pfam" id="PF09479">
    <property type="entry name" value="Flg_new"/>
    <property type="match status" value="4"/>
</dbReference>
<evidence type="ECO:0000256" key="1">
    <source>
        <dbReference type="ARBA" id="ARBA00004196"/>
    </source>
</evidence>
<dbReference type="InterPro" id="IPR042229">
    <property type="entry name" value="Listeria/Bacterioides_rpt_sf"/>
</dbReference>
<dbReference type="RefSeq" id="WP_065852117.1">
    <property type="nucleotide sequence ID" value="NZ_LYPC01000014.1"/>
</dbReference>
<comment type="subcellular location">
    <subcellularLocation>
        <location evidence="1">Cell envelope</location>
    </subcellularLocation>
</comment>
<gene>
    <name evidence="4" type="ORF">A8709_13975</name>
</gene>
<dbReference type="Pfam" id="PF21231">
    <property type="entry name" value="GH141_M"/>
    <property type="match status" value="1"/>
</dbReference>
<comment type="caution">
    <text evidence="4">The sequence shown here is derived from an EMBL/GenBank/DDBJ whole genome shotgun (WGS) entry which is preliminary data.</text>
</comment>
<dbReference type="InterPro" id="IPR006626">
    <property type="entry name" value="PbH1"/>
</dbReference>
<dbReference type="EMBL" id="LYPC01000014">
    <property type="protein sequence ID" value="OCT15206.1"/>
    <property type="molecule type" value="Genomic_DNA"/>
</dbReference>
<evidence type="ECO:0000313" key="5">
    <source>
        <dbReference type="Proteomes" id="UP000093309"/>
    </source>
</evidence>
<dbReference type="InterPro" id="IPR001119">
    <property type="entry name" value="SLH_dom"/>
</dbReference>
<dbReference type="SMART" id="SM00710">
    <property type="entry name" value="PbH1"/>
    <property type="match status" value="11"/>
</dbReference>
<reference evidence="5" key="1">
    <citation type="submission" date="2016-05" db="EMBL/GenBank/DDBJ databases">
        <title>Paenibacillus oryzae. sp. nov., isolated from the rice root.</title>
        <authorList>
            <person name="Zhang J."/>
            <person name="Zhang X."/>
        </authorList>
    </citation>
    <scope>NUCLEOTIDE SEQUENCE [LARGE SCALE GENOMIC DNA]</scope>
    <source>
        <strain evidence="5">KCTC13222</strain>
    </source>
</reference>
<dbReference type="Pfam" id="PF18998">
    <property type="entry name" value="Flg_new_2"/>
    <property type="match status" value="5"/>
</dbReference>
<sequence>MVFNGRKTRNNVVTKCLALVVAFCLAVMGVPAGNVLLKTVNAATMASIYVSTNGNDANPGTVSQPLKTIEAARNMVATMNSNMTGDINVFIASGTYYQSQTLNFTQTDSATNGFKIIYKSYDGPVEITGAKQLTGWSLYDTSKNIYSAPYGSTIDTRELYINDKPGVRARTAATPAVGGPFPELGGLSFGGYATTNSPTDLTTVGLTVANNNTIATWKNISDVELVAHSSWTMPRAGIQSVSISGSTTNIKMKQPNWYVVTALRGAATKIANVNQIEWIENAYELLDTPGEWYLDKTGAINGTPNTFYYIPRAGEDMATAKVEVPTIEKLMTIKGNIPNTADFTSAVNAVTGLTFEGLNFSGATWLFPNTNGGWSDTQNNNNRSGTNYTNNDSTPDGAITLFETNNINFIKNKFYKFGGTALYLESANSYVNIIGNLFCDIASQAINIGDVTYGNANAFVLPNAGSVGSVPGNPGYSDESNWDMRFLQHDIKVQNNTIHDIAFGYLASAAIGAGTITNSDFSHNEIYNIPYSGFHIGYGLYAMVPQTSVNGNNTFQYNYLHQVVTKLEDGGAIYFSGSIGPVNGSEGFKVKTTVSNNYIYDQPLLYGSLYFDEGVSNIDCYNNVVSKSKQVIITKNITNKIHNNYYDNYYNNTTNFISLTNPGTIGSPTQDIGITAGTPTNIEGTLVPGFNGTAVFPQVALAIQNMSGVQADYRWADTTVMNPTVITDKSTLNAKILTASSKVQSDYTAATWTTFSQALATAKSTASNTNATQADIDLATSNLDNAITALVVFSGPADKTALKSQIATAKAFISTHWAGDYTASSWASLTTALKVANIVDNSATSVQADVINATKSLTDAQAGLVVSSAYPVYQTTFNDASWTKNTAFTVGQTGLPDGAIITAKDANDTIKVIQDPVLGGSNYCLQLLKGSTLTNGSHDTLQFVFPNGTVTGSSITISYSVMAKDLGATFNMGMAAFFNTTQLINSNLLNVSPFSSQYAYYANNASTQTNTNFAYSKSATAWDNVKLVMRTAGNGTFDTYINGTKVVDNVAYYTNSTAGSVDRIQFLLNKATNKQNSAIYFKDLVVSTSNVPTADIAAFTSTINTYASKYVSADYSATSWAAYQNALDNANTDKGVAGLKQDQANIDIQNIQAAEALLVPKATSTVVTNYLTDSASYPSANYSPVSYAPLQAAIDQLNAVNTTYDQTAADTAVAAYVAAKQNLFASPNLTNLNTAINNANALSAATYTAATWQNLQNAVAAGTAVKNSAVATQALIDTATSNITNAQAALITAAASLGDAIASAAVIVNTNYTPYSWSEFQNALTIARVANADTNASTITTNFAAAELARTQNALVTNPAGKTWNVTYIINNSTIDAQGYIYAYPNILTKVVDNTVIGTLPTMAGPYNGTFAGWNTKLDGSGATVDASTVVTGDMYVYARWTNFTIKLDPNAGTLNGSTSVQSFTVAESGKPWAMSIPTKASNVFVGWNPIVSNSNPTIVSRVFDQTVPVLPTVQSYKAQWKAGITYNANGGTLDPITPKSNVAVGTAIGLIWFPLNPTSPAGQVFTGWNTAAGGTGTQFYFGTASTTYNMNLYAQYAPASAVTFDPNGGALTGIDTTANRLGKTSILGITTPYQIKTKTGVGLMGAFGSAGMYSSMLTNPIRPGYEFAKWTTDFDGTIPFDPTIAINADTTVYAQWNKLNVVTVNANGGTYTGRNKIAIANNTSFGTSLPPIPIKDGSTFLSWNTQANGSGTTVTASTPITADTTLNAIWSSQTFNTLTADGLANTTDTTTLTIGLSVDVDLTANDVTVTGATKGTLTDNNDGTYTLAISNITVPEGGNVNVSLSKPGYAFTPASKDVVVHRASTVYTITSSAGNNGSISPSDSVAVNEGTDKTFTITPNNGYMIDTFKVDGTDSTVTNNTYTFTNVTSDHTINVTFKQVPPTIYTITATAGSNGSISPSGSFVMAEGTGKTFTITPNNGYMIDTFKVDGTDSTVTNNTYTFTNVTSDHTINVTFKQVQQTIHTITATAGSNGSISPSSSVTVIEGADQTFTITVDSGYIVDTFTVDGTDATLTNNTYTFSNVTSNHTIQVTFKPLPPNVYSVTTTSSDGGTISGNTAVTQGSDAIFTFTPDSGYLFNNLTVDGVSETVTDNTYTFTNVTSNHTIHVTFSPVPPTVYTIMATAGSNGSISPSGSVTVTERTAKSFTITANSGYMVDTFTVDGADATLTNNTYTFSSVTSAHTINVTFKQIPIVPAPPVEQKQDEPKKEDPKKVIVSKDELKKSPDADKVVIEVSKDVKEIVLPSNTAELLGQNQLSISSDQLTMNVPSDLLKQLADKAADQKDSKIVVKVEPLNEVEAQDLLAKGKISKQDLVKTGGQVFDLKLLLVSQDGAETNLTKFNKPITIRLKVSPTAKPNLSGIYYIGDNGELEFIGGKYENGEFVAEIHHFSKYAVLEFTKSFTDVASTHWAYGAIQEMASKHVVNGTSETTFEPGREITRAEFTTMLVNALNLKDASVMTFADVSSQAWYADAVSKAVQAGIVAGKDARTFDPNSSISREEMVTMMMRAYALLHADKVVASGALLFKDVDKVASWSLASVQAAASLQLINGRTADEFDPQGISTRAEAVTVLKRLLQ</sequence>
<dbReference type="InterPro" id="IPR013378">
    <property type="entry name" value="InlB-like_B-rpt"/>
</dbReference>
<evidence type="ECO:0000259" key="3">
    <source>
        <dbReference type="PROSITE" id="PS51272"/>
    </source>
</evidence>
<dbReference type="NCBIfam" id="TIGR02543">
    <property type="entry name" value="List_Bact_rpt"/>
    <property type="match status" value="1"/>
</dbReference>
<dbReference type="GO" id="GO:0030313">
    <property type="term" value="C:cell envelope"/>
    <property type="evidence" value="ECO:0007669"/>
    <property type="project" value="UniProtKB-SubCell"/>
</dbReference>
<dbReference type="Pfam" id="PF00395">
    <property type="entry name" value="SLH"/>
    <property type="match status" value="3"/>
</dbReference>